<dbReference type="Proteomes" id="UP000558488">
    <property type="component" value="Unassembled WGS sequence"/>
</dbReference>
<feature type="compositionally biased region" description="Acidic residues" evidence="5">
    <location>
        <begin position="71"/>
        <end position="98"/>
    </location>
</feature>
<dbReference type="PANTHER" id="PTHR12694">
    <property type="entry name" value="TRANSCRIPTION INITIATION FACTOR IIA SUBUNIT 1"/>
    <property type="match status" value="1"/>
</dbReference>
<evidence type="ECO:0008006" key="8">
    <source>
        <dbReference type="Google" id="ProtNLM"/>
    </source>
</evidence>
<sequence>MGLSIQITDEDIYEIIQIDGTGDTSSNDGIGSTRDVDEHEVLEIIDAGDLKVLEGVADNISNGDSTANSSDNEDPQIDIVEEDPLNSGDDVSEEDAPDLFDTDNVIVCQYDKIHRSKNKWKFYVKDGVKCFGGETVYLQKPFGEQSGKE</sequence>
<dbReference type="GO" id="GO:0005672">
    <property type="term" value="C:transcription factor TFIIA complex"/>
    <property type="evidence" value="ECO:0007669"/>
    <property type="project" value="InterPro"/>
</dbReference>
<dbReference type="Gene3D" id="2.30.18.10">
    <property type="entry name" value="Transcription factor IIA (TFIIA), beta-barrel domain"/>
    <property type="match status" value="1"/>
</dbReference>
<proteinExistence type="inferred from homology"/>
<dbReference type="InterPro" id="IPR004855">
    <property type="entry name" value="TFIIA_asu/bsu"/>
</dbReference>
<keyword evidence="3" id="KW-0804">Transcription</keyword>
<dbReference type="GO" id="GO:0006367">
    <property type="term" value="P:transcription initiation at RNA polymerase II promoter"/>
    <property type="evidence" value="ECO:0007669"/>
    <property type="project" value="InterPro"/>
</dbReference>
<evidence type="ECO:0000256" key="2">
    <source>
        <dbReference type="ARBA" id="ARBA00010059"/>
    </source>
</evidence>
<feature type="compositionally biased region" description="Polar residues" evidence="5">
    <location>
        <begin position="59"/>
        <end position="70"/>
    </location>
</feature>
<evidence type="ECO:0000256" key="4">
    <source>
        <dbReference type="ARBA" id="ARBA00023242"/>
    </source>
</evidence>
<dbReference type="SUPFAM" id="SSF50784">
    <property type="entry name" value="Transcription factor IIA (TFIIA), beta-barrel domain"/>
    <property type="match status" value="1"/>
</dbReference>
<keyword evidence="4" id="KW-0539">Nucleus</keyword>
<dbReference type="PANTHER" id="PTHR12694:SF9">
    <property type="entry name" value="TFIIA-ALPHA AND BETA-LIKE FACTOR"/>
    <property type="match status" value="1"/>
</dbReference>
<evidence type="ECO:0000256" key="1">
    <source>
        <dbReference type="ARBA" id="ARBA00004123"/>
    </source>
</evidence>
<evidence type="ECO:0000256" key="5">
    <source>
        <dbReference type="SAM" id="MobiDB-lite"/>
    </source>
</evidence>
<comment type="similarity">
    <text evidence="2">Belongs to the TFIIA subunit 1 family.</text>
</comment>
<comment type="subcellular location">
    <subcellularLocation>
        <location evidence="1">Nucleus</location>
    </subcellularLocation>
</comment>
<evidence type="ECO:0000313" key="7">
    <source>
        <dbReference type="Proteomes" id="UP000558488"/>
    </source>
</evidence>
<dbReference type="Pfam" id="PF03153">
    <property type="entry name" value="TFIIA"/>
    <property type="match status" value="1"/>
</dbReference>
<protein>
    <recommendedName>
        <fullName evidence="8">General transcription factor IIA subunit 1 like</fullName>
    </recommendedName>
</protein>
<dbReference type="SMART" id="SM01371">
    <property type="entry name" value="TFIIA"/>
    <property type="match status" value="1"/>
</dbReference>
<gene>
    <name evidence="6" type="ORF">mPipKuh1_009138</name>
</gene>
<dbReference type="EMBL" id="JACAGB010000021">
    <property type="protein sequence ID" value="KAF6309688.1"/>
    <property type="molecule type" value="Genomic_DNA"/>
</dbReference>
<accession>A0A7J7UA29</accession>
<reference evidence="6 7" key="1">
    <citation type="journal article" date="2020" name="Nature">
        <title>Six reference-quality genomes reveal evolution of bat adaptations.</title>
        <authorList>
            <person name="Jebb D."/>
            <person name="Huang Z."/>
            <person name="Pippel M."/>
            <person name="Hughes G.M."/>
            <person name="Lavrichenko K."/>
            <person name="Devanna P."/>
            <person name="Winkler S."/>
            <person name="Jermiin L.S."/>
            <person name="Skirmuntt E.C."/>
            <person name="Katzourakis A."/>
            <person name="Burkitt-Gray L."/>
            <person name="Ray D.A."/>
            <person name="Sullivan K.A.M."/>
            <person name="Roscito J.G."/>
            <person name="Kirilenko B.M."/>
            <person name="Davalos L.M."/>
            <person name="Corthals A.P."/>
            <person name="Power M.L."/>
            <person name="Jones G."/>
            <person name="Ransome R.D."/>
            <person name="Dechmann D.K.N."/>
            <person name="Locatelli A.G."/>
            <person name="Puechmaille S.J."/>
            <person name="Fedrigo O."/>
            <person name="Jarvis E.D."/>
            <person name="Hiller M."/>
            <person name="Vernes S.C."/>
            <person name="Myers E.W."/>
            <person name="Teeling E.C."/>
        </authorList>
    </citation>
    <scope>NUCLEOTIDE SEQUENCE [LARGE SCALE GENOMIC DNA]</scope>
    <source>
        <strain evidence="6">MPipKuh1</strain>
        <tissue evidence="6">Flight muscle</tissue>
    </source>
</reference>
<dbReference type="InterPro" id="IPR009088">
    <property type="entry name" value="TFIIA_b-brl"/>
</dbReference>
<organism evidence="6 7">
    <name type="scientific">Pipistrellus kuhlii</name>
    <name type="common">Kuhl's pipistrelle</name>
    <dbReference type="NCBI Taxonomy" id="59472"/>
    <lineage>
        <taxon>Eukaryota</taxon>
        <taxon>Metazoa</taxon>
        <taxon>Chordata</taxon>
        <taxon>Craniata</taxon>
        <taxon>Vertebrata</taxon>
        <taxon>Euteleostomi</taxon>
        <taxon>Mammalia</taxon>
        <taxon>Eutheria</taxon>
        <taxon>Laurasiatheria</taxon>
        <taxon>Chiroptera</taxon>
        <taxon>Yangochiroptera</taxon>
        <taxon>Vespertilionidae</taxon>
        <taxon>Pipistrellus</taxon>
    </lineage>
</organism>
<dbReference type="AlphaFoldDB" id="A0A7J7UA29"/>
<comment type="caution">
    <text evidence="6">The sequence shown here is derived from an EMBL/GenBank/DDBJ whole genome shotgun (WGS) entry which is preliminary data.</text>
</comment>
<keyword evidence="7" id="KW-1185">Reference proteome</keyword>
<evidence type="ECO:0000256" key="3">
    <source>
        <dbReference type="ARBA" id="ARBA00023163"/>
    </source>
</evidence>
<evidence type="ECO:0000313" key="6">
    <source>
        <dbReference type="EMBL" id="KAF6309688.1"/>
    </source>
</evidence>
<name>A0A7J7UA29_PIPKU</name>
<feature type="region of interest" description="Disordered" evidence="5">
    <location>
        <begin position="59"/>
        <end position="98"/>
    </location>
</feature>